<dbReference type="Proteomes" id="UP000292580">
    <property type="component" value="Unassembled WGS sequence"/>
</dbReference>
<comment type="similarity">
    <text evidence="2">Belongs to the TMEM175 family.</text>
</comment>
<keyword evidence="5 13" id="KW-0812">Transmembrane</keyword>
<dbReference type="Pfam" id="PF06736">
    <property type="entry name" value="TMEM175"/>
    <property type="match status" value="1"/>
</dbReference>
<protein>
    <submittedName>
        <fullName evidence="14">DUF1211 domain-containing protein</fullName>
    </submittedName>
</protein>
<dbReference type="GO" id="GO:0005267">
    <property type="term" value="F:potassium channel activity"/>
    <property type="evidence" value="ECO:0007669"/>
    <property type="project" value="UniProtKB-KW"/>
</dbReference>
<keyword evidence="11" id="KW-0407">Ion channel</keyword>
<evidence type="ECO:0000256" key="6">
    <source>
        <dbReference type="ARBA" id="ARBA00022826"/>
    </source>
</evidence>
<dbReference type="PANTHER" id="PTHR31462">
    <property type="entry name" value="ENDOSOMAL/LYSOSOMAL POTASSIUM CHANNEL TMEM175"/>
    <property type="match status" value="1"/>
</dbReference>
<feature type="transmembrane region" description="Helical" evidence="13">
    <location>
        <begin position="119"/>
        <end position="144"/>
    </location>
</feature>
<evidence type="ECO:0000256" key="8">
    <source>
        <dbReference type="ARBA" id="ARBA00022989"/>
    </source>
</evidence>
<evidence type="ECO:0000256" key="2">
    <source>
        <dbReference type="ARBA" id="ARBA00006920"/>
    </source>
</evidence>
<comment type="subcellular location">
    <subcellularLocation>
        <location evidence="1">Membrane</location>
        <topology evidence="1">Multi-pass membrane protein</topology>
    </subcellularLocation>
</comment>
<evidence type="ECO:0000256" key="9">
    <source>
        <dbReference type="ARBA" id="ARBA00023065"/>
    </source>
</evidence>
<evidence type="ECO:0000256" key="3">
    <source>
        <dbReference type="ARBA" id="ARBA00022448"/>
    </source>
</evidence>
<evidence type="ECO:0000256" key="12">
    <source>
        <dbReference type="ARBA" id="ARBA00034430"/>
    </source>
</evidence>
<organism evidence="14 15">
    <name type="scientific">Methanofollis fontis</name>
    <dbReference type="NCBI Taxonomy" id="2052832"/>
    <lineage>
        <taxon>Archaea</taxon>
        <taxon>Methanobacteriati</taxon>
        <taxon>Methanobacteriota</taxon>
        <taxon>Stenosarchaea group</taxon>
        <taxon>Methanomicrobia</taxon>
        <taxon>Methanomicrobiales</taxon>
        <taxon>Methanomicrobiaceae</taxon>
        <taxon>Methanofollis</taxon>
    </lineage>
</organism>
<evidence type="ECO:0000256" key="1">
    <source>
        <dbReference type="ARBA" id="ARBA00004141"/>
    </source>
</evidence>
<reference evidence="14 15" key="1">
    <citation type="submission" date="2017-11" db="EMBL/GenBank/DDBJ databases">
        <title>Isolation and Characterization of Methanofollis Species from Methane Seep Offshore SW Taiwan.</title>
        <authorList>
            <person name="Teng N.-H."/>
            <person name="Lai M.-C."/>
            <person name="Chen S.-C."/>
        </authorList>
    </citation>
    <scope>NUCLEOTIDE SEQUENCE [LARGE SCALE GENOMIC DNA]</scope>
    <source>
        <strain evidence="14 15">FWC-SCC2</strain>
    </source>
</reference>
<dbReference type="AlphaFoldDB" id="A0A483CVG6"/>
<dbReference type="GO" id="GO:0015252">
    <property type="term" value="F:proton channel activity"/>
    <property type="evidence" value="ECO:0007669"/>
    <property type="project" value="InterPro"/>
</dbReference>
<keyword evidence="10 13" id="KW-0472">Membrane</keyword>
<feature type="transmembrane region" description="Helical" evidence="13">
    <location>
        <begin position="20"/>
        <end position="41"/>
    </location>
</feature>
<dbReference type="RefSeq" id="WP_130645856.1">
    <property type="nucleotide sequence ID" value="NZ_PGCL01000001.1"/>
</dbReference>
<evidence type="ECO:0000256" key="13">
    <source>
        <dbReference type="SAM" id="Phobius"/>
    </source>
</evidence>
<gene>
    <name evidence="14" type="ORF">CUJ86_01850</name>
</gene>
<name>A0A483CVG6_9EURY</name>
<evidence type="ECO:0000313" key="15">
    <source>
        <dbReference type="Proteomes" id="UP000292580"/>
    </source>
</evidence>
<evidence type="ECO:0000313" key="14">
    <source>
        <dbReference type="EMBL" id="TAJ45497.1"/>
    </source>
</evidence>
<proteinExistence type="inferred from homology"/>
<evidence type="ECO:0000256" key="5">
    <source>
        <dbReference type="ARBA" id="ARBA00022692"/>
    </source>
</evidence>
<dbReference type="EMBL" id="PGCL01000001">
    <property type="protein sequence ID" value="TAJ45497.1"/>
    <property type="molecule type" value="Genomic_DNA"/>
</dbReference>
<keyword evidence="7" id="KW-0630">Potassium</keyword>
<dbReference type="GO" id="GO:0016020">
    <property type="term" value="C:membrane"/>
    <property type="evidence" value="ECO:0007669"/>
    <property type="project" value="UniProtKB-SubCell"/>
</dbReference>
<feature type="transmembrane region" description="Helical" evidence="13">
    <location>
        <begin position="189"/>
        <end position="206"/>
    </location>
</feature>
<keyword evidence="8 13" id="KW-1133">Transmembrane helix</keyword>
<evidence type="ECO:0000256" key="7">
    <source>
        <dbReference type="ARBA" id="ARBA00022958"/>
    </source>
</evidence>
<keyword evidence="6" id="KW-0631">Potassium channel</keyword>
<dbReference type="OrthoDB" id="10769at2157"/>
<keyword evidence="3" id="KW-0813">Transport</keyword>
<keyword evidence="4" id="KW-0633">Potassium transport</keyword>
<comment type="caution">
    <text evidence="14">The sequence shown here is derived from an EMBL/GenBank/DDBJ whole genome shotgun (WGS) entry which is preliminary data.</text>
</comment>
<dbReference type="InterPro" id="IPR010617">
    <property type="entry name" value="TMEM175-like"/>
</dbReference>
<dbReference type="PANTHER" id="PTHR31462:SF5">
    <property type="entry name" value="ENDOSOMAL_LYSOSOMAL PROTON CHANNEL TMEM175"/>
    <property type="match status" value="1"/>
</dbReference>
<keyword evidence="15" id="KW-1185">Reference proteome</keyword>
<feature type="transmembrane region" description="Helical" evidence="13">
    <location>
        <begin position="61"/>
        <end position="81"/>
    </location>
</feature>
<evidence type="ECO:0000256" key="4">
    <source>
        <dbReference type="ARBA" id="ARBA00022538"/>
    </source>
</evidence>
<keyword evidence="9" id="KW-0406">Ion transport</keyword>
<evidence type="ECO:0000256" key="10">
    <source>
        <dbReference type="ARBA" id="ARBA00023136"/>
    </source>
</evidence>
<evidence type="ECO:0000256" key="11">
    <source>
        <dbReference type="ARBA" id="ARBA00023303"/>
    </source>
</evidence>
<comment type="catalytic activity">
    <reaction evidence="12">
        <text>K(+)(in) = K(+)(out)</text>
        <dbReference type="Rhea" id="RHEA:29463"/>
        <dbReference type="ChEBI" id="CHEBI:29103"/>
    </reaction>
</comment>
<feature type="transmembrane region" description="Helical" evidence="13">
    <location>
        <begin position="93"/>
        <end position="113"/>
    </location>
</feature>
<sequence length="215" mass="23750">MDGNLHPDSIGFSKSRFEALTDGIFAIAMTLLVLGIAVPAHETIRSSTALVDVLTGLLPDLIHYVIAFFILHGMWISHHLLSRRMTYINRPFLNMNLFLLMAICVIPFTTSFSGDFTDIPLAAIVLEANLLVVGLLLLLQWWYVARTPHLLAPEFTPADLHKGAVRARVIPAISALGIMLALLGITWSTGVYLLLPVIFWGMSIAGRREKPEHQG</sequence>
<accession>A0A483CVG6</accession>